<dbReference type="InterPro" id="IPR002937">
    <property type="entry name" value="Amino_oxidase"/>
</dbReference>
<dbReference type="GO" id="GO:0016491">
    <property type="term" value="F:oxidoreductase activity"/>
    <property type="evidence" value="ECO:0007669"/>
    <property type="project" value="UniProtKB-KW"/>
</dbReference>
<evidence type="ECO:0000256" key="4">
    <source>
        <dbReference type="ARBA" id="ARBA00023002"/>
    </source>
</evidence>
<evidence type="ECO:0000256" key="3">
    <source>
        <dbReference type="ARBA" id="ARBA00022746"/>
    </source>
</evidence>
<dbReference type="NCBIfam" id="NF042421">
    <property type="entry name" value="hydcarot_desat_CrtD"/>
    <property type="match status" value="1"/>
</dbReference>
<dbReference type="InterPro" id="IPR054840">
    <property type="entry name" value="hydcarot_desat_CrtD"/>
</dbReference>
<evidence type="ECO:0000259" key="6">
    <source>
        <dbReference type="Pfam" id="PF01593"/>
    </source>
</evidence>
<dbReference type="AlphaFoldDB" id="A0AAN4VVN2"/>
<evidence type="ECO:0000313" key="7">
    <source>
        <dbReference type="EMBL" id="GJM59778.1"/>
    </source>
</evidence>
<organism evidence="7 8">
    <name type="scientific">Persicobacter diffluens</name>
    <dbReference type="NCBI Taxonomy" id="981"/>
    <lineage>
        <taxon>Bacteria</taxon>
        <taxon>Pseudomonadati</taxon>
        <taxon>Bacteroidota</taxon>
        <taxon>Cytophagia</taxon>
        <taxon>Cytophagales</taxon>
        <taxon>Persicobacteraceae</taxon>
        <taxon>Persicobacter</taxon>
    </lineage>
</organism>
<evidence type="ECO:0000256" key="1">
    <source>
        <dbReference type="ARBA" id="ARBA00004829"/>
    </source>
</evidence>
<protein>
    <submittedName>
        <fullName evidence="7">Phytoene desaturase</fullName>
    </submittedName>
</protein>
<keyword evidence="8" id="KW-1185">Reference proteome</keyword>
<dbReference type="Pfam" id="PF01593">
    <property type="entry name" value="Amino_oxidase"/>
    <property type="match status" value="1"/>
</dbReference>
<dbReference type="EMBL" id="BQKE01000001">
    <property type="protein sequence ID" value="GJM59778.1"/>
    <property type="molecule type" value="Genomic_DNA"/>
</dbReference>
<evidence type="ECO:0000256" key="2">
    <source>
        <dbReference type="ARBA" id="ARBA00006046"/>
    </source>
</evidence>
<accession>A0AAN4VVN2</accession>
<sequence length="491" mass="55955">MNKIGIIGAGVAGLSVAIRSAIKGEEVHVFEANAYPGGKLSEIKSGEYRFDAGPSLFTLPELVDELFELAGENPRDHFEYSRMDPICKYFYESGLEITAHADVEKFAGEIAQKTKVPFRQIMKGMKKSQELYETLAPLFMYKSIHKAKTYWSREAFNAYPKVPRLNFLRTMHQENQQLYGNEEVIQLFDRYATYNGSDPYQTPATLNIIQHLEHQLGAYAPKGGMIAITKALFELAKRKGVHFHFNQRVEEILTEDKLVKGIATDQGQYKFDAVVSNMDMVNTYRKLLPQAYAPKFLLNQPKSSSALIFYWGIKKQFPQLGVHNILFSKNYREEFRQLFDQKSIFEDPTIYICITSKYESEDAPKGCENWFTMINVPHNQGQDWDQLVREARTHLIQKINRQLRTNIEELIETEEILDPRSIEAKTSSFAGALYGNSSNNMFAAFLRHANYSSKLPNLFFCGGSVHPGGGIPLSILSGKLAREFMDEKLPA</sequence>
<keyword evidence="4 5" id="KW-0560">Oxidoreductase</keyword>
<dbReference type="PANTHER" id="PTHR43734:SF7">
    <property type="entry name" value="4,4'-DIAPONEUROSPORENE OXYGENASE"/>
    <property type="match status" value="1"/>
</dbReference>
<comment type="similarity">
    <text evidence="2 5">Belongs to the carotenoid/retinoid oxidoreductase family.</text>
</comment>
<dbReference type="RefSeq" id="WP_338235735.1">
    <property type="nucleotide sequence ID" value="NZ_BQKE01000001.1"/>
</dbReference>
<dbReference type="InterPro" id="IPR014105">
    <property type="entry name" value="Carotenoid/retinoid_OxRdtase"/>
</dbReference>
<gene>
    <name evidence="7" type="ORF">PEDI_03300</name>
</gene>
<comment type="pathway">
    <text evidence="1 5">Carotenoid biosynthesis.</text>
</comment>
<keyword evidence="3 5" id="KW-0125">Carotenoid biosynthesis</keyword>
<comment type="caution">
    <text evidence="7">The sequence shown here is derived from an EMBL/GenBank/DDBJ whole genome shotgun (WGS) entry which is preliminary data.</text>
</comment>
<evidence type="ECO:0000313" key="8">
    <source>
        <dbReference type="Proteomes" id="UP001310022"/>
    </source>
</evidence>
<reference evidence="7 8" key="1">
    <citation type="submission" date="2021-12" db="EMBL/GenBank/DDBJ databases">
        <title>Genome sequencing of bacteria with rrn-lacking chromosome and rrn-plasmid.</title>
        <authorList>
            <person name="Anda M."/>
            <person name="Iwasaki W."/>
        </authorList>
    </citation>
    <scope>NUCLEOTIDE SEQUENCE [LARGE SCALE GENOMIC DNA]</scope>
    <source>
        <strain evidence="7 8">NBRC 15940</strain>
    </source>
</reference>
<dbReference type="GO" id="GO:0016117">
    <property type="term" value="P:carotenoid biosynthetic process"/>
    <property type="evidence" value="ECO:0007669"/>
    <property type="project" value="UniProtKB-KW"/>
</dbReference>
<feature type="domain" description="Amine oxidase" evidence="6">
    <location>
        <begin position="11"/>
        <end position="481"/>
    </location>
</feature>
<dbReference type="Proteomes" id="UP001310022">
    <property type="component" value="Unassembled WGS sequence"/>
</dbReference>
<dbReference type="NCBIfam" id="TIGR02734">
    <property type="entry name" value="crtI_fam"/>
    <property type="match status" value="1"/>
</dbReference>
<dbReference type="SUPFAM" id="SSF51905">
    <property type="entry name" value="FAD/NAD(P)-binding domain"/>
    <property type="match status" value="1"/>
</dbReference>
<evidence type="ECO:0000256" key="5">
    <source>
        <dbReference type="RuleBase" id="RU362075"/>
    </source>
</evidence>
<dbReference type="PANTHER" id="PTHR43734">
    <property type="entry name" value="PHYTOENE DESATURASE"/>
    <property type="match status" value="1"/>
</dbReference>
<dbReference type="Gene3D" id="3.50.50.60">
    <property type="entry name" value="FAD/NAD(P)-binding domain"/>
    <property type="match status" value="2"/>
</dbReference>
<name>A0AAN4VVN2_9BACT</name>
<dbReference type="InterPro" id="IPR036188">
    <property type="entry name" value="FAD/NAD-bd_sf"/>
</dbReference>
<proteinExistence type="inferred from homology"/>